<protein>
    <recommendedName>
        <fullName evidence="1">Peptidase C14 caspase domain-containing protein</fullName>
    </recommendedName>
</protein>
<dbReference type="GO" id="GO:0006508">
    <property type="term" value="P:proteolysis"/>
    <property type="evidence" value="ECO:0007669"/>
    <property type="project" value="InterPro"/>
</dbReference>
<dbReference type="RefSeq" id="WP_183897730.1">
    <property type="nucleotide sequence ID" value="NZ_JACIDV010000018.1"/>
</dbReference>
<proteinExistence type="predicted"/>
<organism evidence="2 3">
    <name type="scientific">Rhizobium skierniewicense</name>
    <dbReference type="NCBI Taxonomy" id="984260"/>
    <lineage>
        <taxon>Bacteria</taxon>
        <taxon>Pseudomonadati</taxon>
        <taxon>Pseudomonadota</taxon>
        <taxon>Alphaproteobacteria</taxon>
        <taxon>Hyphomicrobiales</taxon>
        <taxon>Rhizobiaceae</taxon>
        <taxon>Rhizobium/Agrobacterium group</taxon>
        <taxon>Rhizobium</taxon>
    </lineage>
</organism>
<dbReference type="Gene3D" id="3.40.50.1460">
    <property type="match status" value="1"/>
</dbReference>
<evidence type="ECO:0000259" key="1">
    <source>
        <dbReference type="Pfam" id="PF00656"/>
    </source>
</evidence>
<comment type="caution">
    <text evidence="2">The sequence shown here is derived from an EMBL/GenBank/DDBJ whole genome shotgun (WGS) entry which is preliminary data.</text>
</comment>
<sequence>MRKALVVGIDDYDNSPLSGCVNDAITIASMLEANGDGSPNFDVRLITSNETKVTAALLQDALAELFSGDADTALFFFAGHGLINLETNAGYIVSQDGKKGGWGCSLQDILALANKAHPRIKSSVIILDSCHSGYAGEVAGLGSDGQVSVIGNGVTILTACHRQGTAGEVSGHGIFTDMLVDGLRGSASDICGRITPASIYAHVDQTLGPWDQRPIYKANVQRFVVLREVAPKIPRDVLRRLPEYFGDATDVFKLDPSFEPDRGEEAANLTEIPVVDENVRIYRELQQCNRHGLVVPVDQAHMWHAAVYGTGCKLTALGAHYRKLAEMKRI</sequence>
<feature type="domain" description="Peptidase C14 caspase" evidence="1">
    <location>
        <begin position="1"/>
        <end position="218"/>
    </location>
</feature>
<dbReference type="EMBL" id="JACIDV010000018">
    <property type="protein sequence ID" value="MBB3948394.1"/>
    <property type="molecule type" value="Genomic_DNA"/>
</dbReference>
<dbReference type="InterPro" id="IPR011600">
    <property type="entry name" value="Pept_C14_caspase"/>
</dbReference>
<dbReference type="GO" id="GO:0004197">
    <property type="term" value="F:cysteine-type endopeptidase activity"/>
    <property type="evidence" value="ECO:0007669"/>
    <property type="project" value="InterPro"/>
</dbReference>
<evidence type="ECO:0000313" key="2">
    <source>
        <dbReference type="EMBL" id="MBB3948394.1"/>
    </source>
</evidence>
<dbReference type="InterPro" id="IPR029030">
    <property type="entry name" value="Caspase-like_dom_sf"/>
</dbReference>
<gene>
    <name evidence="2" type="ORF">GGQ73_004381</name>
</gene>
<keyword evidence="3" id="KW-1185">Reference proteome</keyword>
<dbReference type="Proteomes" id="UP000565286">
    <property type="component" value="Unassembled WGS sequence"/>
</dbReference>
<dbReference type="AlphaFoldDB" id="A0A7W6G489"/>
<accession>A0A7W6G489</accession>
<name>A0A7W6G489_9HYPH</name>
<dbReference type="Pfam" id="PF00656">
    <property type="entry name" value="Peptidase_C14"/>
    <property type="match status" value="1"/>
</dbReference>
<evidence type="ECO:0000313" key="3">
    <source>
        <dbReference type="Proteomes" id="UP000565286"/>
    </source>
</evidence>
<reference evidence="2 3" key="1">
    <citation type="submission" date="2020-08" db="EMBL/GenBank/DDBJ databases">
        <title>Genomic Encyclopedia of Type Strains, Phase IV (KMG-IV): sequencing the most valuable type-strain genomes for metagenomic binning, comparative biology and taxonomic classification.</title>
        <authorList>
            <person name="Goeker M."/>
        </authorList>
    </citation>
    <scope>NUCLEOTIDE SEQUENCE [LARGE SCALE GENOMIC DNA]</scope>
    <source>
        <strain evidence="2 3">DSM 26438</strain>
    </source>
</reference>
<dbReference type="SUPFAM" id="SSF52129">
    <property type="entry name" value="Caspase-like"/>
    <property type="match status" value="1"/>
</dbReference>